<dbReference type="PROSITE" id="PS50112">
    <property type="entry name" value="PAS"/>
    <property type="match status" value="3"/>
</dbReference>
<reference evidence="5 6" key="1">
    <citation type="journal article" date="2018" name="Sci. Rep.">
        <title>Genome Features and Biochemical Characteristics of a Robust, Fast Growing and Naturally Transformable Cyanobacterium Synechococcus elongatus PCC 11801 Isolated from India.</title>
        <authorList>
            <person name="Jaiswal D."/>
            <person name="Sengupta A."/>
            <person name="Sohoni S."/>
            <person name="Sengupta S."/>
            <person name="Phadnavis A.G."/>
            <person name="Pakrasi H.B."/>
            <person name="Wangikar P.P."/>
        </authorList>
    </citation>
    <scope>NUCLEOTIDE SEQUENCE [LARGE SCALE GENOMIC DNA]</scope>
    <source>
        <strain evidence="5 6">PCC 11801</strain>
    </source>
</reference>
<feature type="domain" description="PAC" evidence="2">
    <location>
        <begin position="566"/>
        <end position="618"/>
    </location>
</feature>
<dbReference type="InterPro" id="IPR000700">
    <property type="entry name" value="PAS-assoc_C"/>
</dbReference>
<dbReference type="PROSITE" id="PS50883">
    <property type="entry name" value="EAL"/>
    <property type="match status" value="1"/>
</dbReference>
<dbReference type="Proteomes" id="UP000267249">
    <property type="component" value="Chromosome"/>
</dbReference>
<dbReference type="FunFam" id="3.20.20.450:FF:000001">
    <property type="entry name" value="Cyclic di-GMP phosphodiesterase yahA"/>
    <property type="match status" value="1"/>
</dbReference>
<dbReference type="InterPro" id="IPR001610">
    <property type="entry name" value="PAC"/>
</dbReference>
<dbReference type="Pfam" id="PF01590">
    <property type="entry name" value="GAF"/>
    <property type="match status" value="1"/>
</dbReference>
<evidence type="ECO:0000313" key="6">
    <source>
        <dbReference type="Proteomes" id="UP000267249"/>
    </source>
</evidence>
<dbReference type="InterPro" id="IPR035919">
    <property type="entry name" value="EAL_sf"/>
</dbReference>
<dbReference type="CDD" id="cd00130">
    <property type="entry name" value="PAS"/>
    <property type="match status" value="3"/>
</dbReference>
<proteinExistence type="predicted"/>
<dbReference type="SUPFAM" id="SSF55781">
    <property type="entry name" value="GAF domain-like"/>
    <property type="match status" value="1"/>
</dbReference>
<evidence type="ECO:0000259" key="3">
    <source>
        <dbReference type="PROSITE" id="PS50883"/>
    </source>
</evidence>
<feature type="domain" description="EAL" evidence="3">
    <location>
        <begin position="793"/>
        <end position="1049"/>
    </location>
</feature>
<dbReference type="InterPro" id="IPR000160">
    <property type="entry name" value="GGDEF_dom"/>
</dbReference>
<gene>
    <name evidence="5" type="ORF">DOP62_10310</name>
</gene>
<dbReference type="PANTHER" id="PTHR44757:SF2">
    <property type="entry name" value="BIOFILM ARCHITECTURE MAINTENANCE PROTEIN MBAA"/>
    <property type="match status" value="1"/>
</dbReference>
<dbReference type="InterPro" id="IPR029787">
    <property type="entry name" value="Nucleotide_cyclase"/>
</dbReference>
<dbReference type="InterPro" id="IPR000014">
    <property type="entry name" value="PAS"/>
</dbReference>
<dbReference type="Gene3D" id="3.30.450.20">
    <property type="entry name" value="PAS domain"/>
    <property type="match status" value="3"/>
</dbReference>
<feature type="domain" description="PAS" evidence="1">
    <location>
        <begin position="362"/>
        <end position="441"/>
    </location>
</feature>
<name>A0AAN1QPC3_SYNEL</name>
<accession>A0AAN1QPC3</accession>
<feature type="domain" description="PAC" evidence="2">
    <location>
        <begin position="441"/>
        <end position="492"/>
    </location>
</feature>
<dbReference type="Pfam" id="PF00990">
    <property type="entry name" value="GGDEF"/>
    <property type="match status" value="1"/>
</dbReference>
<dbReference type="Pfam" id="PF00563">
    <property type="entry name" value="EAL"/>
    <property type="match status" value="1"/>
</dbReference>
<dbReference type="PROSITE" id="PS50887">
    <property type="entry name" value="GGDEF"/>
    <property type="match status" value="1"/>
</dbReference>
<dbReference type="InterPro" id="IPR001633">
    <property type="entry name" value="EAL_dom"/>
</dbReference>
<protein>
    <submittedName>
        <fullName evidence="5">EAL domain-containing protein</fullName>
    </submittedName>
</protein>
<evidence type="ECO:0000259" key="1">
    <source>
        <dbReference type="PROSITE" id="PS50112"/>
    </source>
</evidence>
<dbReference type="RefSeq" id="WP_208673461.1">
    <property type="nucleotide sequence ID" value="NZ_CP030139.2"/>
</dbReference>
<feature type="domain" description="PAS" evidence="1">
    <location>
        <begin position="493"/>
        <end position="563"/>
    </location>
</feature>
<dbReference type="InterPro" id="IPR052155">
    <property type="entry name" value="Biofilm_reg_signaling"/>
</dbReference>
<dbReference type="CDD" id="cd01948">
    <property type="entry name" value="EAL"/>
    <property type="match status" value="1"/>
</dbReference>
<dbReference type="Gene3D" id="3.30.70.270">
    <property type="match status" value="1"/>
</dbReference>
<feature type="domain" description="PAS" evidence="1">
    <location>
        <begin position="59"/>
        <end position="122"/>
    </location>
</feature>
<dbReference type="SUPFAM" id="SSF55785">
    <property type="entry name" value="PYP-like sensor domain (PAS domain)"/>
    <property type="match status" value="3"/>
</dbReference>
<dbReference type="AlphaFoldDB" id="A0AAN1QPC3"/>
<dbReference type="CDD" id="cd01949">
    <property type="entry name" value="GGDEF"/>
    <property type="match status" value="1"/>
</dbReference>
<dbReference type="SUPFAM" id="SSF141868">
    <property type="entry name" value="EAL domain-like"/>
    <property type="match status" value="1"/>
</dbReference>
<dbReference type="SMART" id="SM00267">
    <property type="entry name" value="GGDEF"/>
    <property type="match status" value="1"/>
</dbReference>
<dbReference type="EMBL" id="CP030139">
    <property type="protein sequence ID" value="AZB73059.1"/>
    <property type="molecule type" value="Genomic_DNA"/>
</dbReference>
<dbReference type="Gene3D" id="3.20.20.450">
    <property type="entry name" value="EAL domain"/>
    <property type="match status" value="1"/>
</dbReference>
<organism evidence="5 6">
    <name type="scientific">Synechococcus elongatus PCC 11801</name>
    <dbReference type="NCBI Taxonomy" id="2219813"/>
    <lineage>
        <taxon>Bacteria</taxon>
        <taxon>Bacillati</taxon>
        <taxon>Cyanobacteriota</taxon>
        <taxon>Cyanophyceae</taxon>
        <taxon>Synechococcales</taxon>
        <taxon>Synechococcaceae</taxon>
        <taxon>Synechococcus</taxon>
    </lineage>
</organism>
<dbReference type="InterPro" id="IPR003018">
    <property type="entry name" value="GAF"/>
</dbReference>
<dbReference type="SMART" id="SM00086">
    <property type="entry name" value="PAC"/>
    <property type="match status" value="3"/>
</dbReference>
<dbReference type="SMART" id="SM00065">
    <property type="entry name" value="GAF"/>
    <property type="match status" value="1"/>
</dbReference>
<feature type="domain" description="GGDEF" evidence="4">
    <location>
        <begin position="651"/>
        <end position="784"/>
    </location>
</feature>
<dbReference type="NCBIfam" id="TIGR00254">
    <property type="entry name" value="GGDEF"/>
    <property type="match status" value="1"/>
</dbReference>
<evidence type="ECO:0000259" key="4">
    <source>
        <dbReference type="PROSITE" id="PS50887"/>
    </source>
</evidence>
<dbReference type="InterPro" id="IPR029016">
    <property type="entry name" value="GAF-like_dom_sf"/>
</dbReference>
<dbReference type="Gene3D" id="3.30.450.40">
    <property type="match status" value="1"/>
</dbReference>
<dbReference type="SMART" id="SM00091">
    <property type="entry name" value="PAS"/>
    <property type="match status" value="3"/>
</dbReference>
<dbReference type="InterPro" id="IPR013655">
    <property type="entry name" value="PAS_fold_3"/>
</dbReference>
<dbReference type="InterPro" id="IPR035965">
    <property type="entry name" value="PAS-like_dom_sf"/>
</dbReference>
<dbReference type="Pfam" id="PF08447">
    <property type="entry name" value="PAS_3"/>
    <property type="match status" value="3"/>
</dbReference>
<sequence length="1061" mass="120444">MLEQPTGPLFEQISREDWEKTPESVQQLIQALLSVADLSAQKSTQTSAGRQAINQFLRESLRYQQVVEAQTDLILRSRPDTTVVFANKPLCEVLGLPVGEISGLAWDSLVPPDDLTKLQDKIAGLSLESPTFESLNRNYGEEQKIKWIQWVNQGIFNDSGQLIEIQSVGRDVTTLIEQIKKEKTLNHVFEAIRKSLDLKTVFETATAEFAKILDGLSCSIVQYLSDQQVWIHVADFQYDKSRESTVGTRISDLNNPFAEQLKKFQIVRVENTKHIKDEVNRELAKSIPGAWLLIPLVVEEKLWGSFTIIATQQPFVWTESQVDLACSVASQLEVAIQQANLYQKVQQELSDRCKAEASLKESQTRFQKIADNLPGVIYGYQLKTDGSDEFTYISSGFQEVYGVDPARALEDSNVVWQMIHPEDVEVLRAATLESQNTLQTWEVEFRIITSAGDLKWMQGRARPTRQDNGETVWDGLIIDISDRKKIEAELQASEERYRLLAENTSDLICLHEADGAYLYISPSVESLLGFSSEEMIGQSPYEFFHPQDRDRIREEVHRAVLQGAEVPVVYRMRKKSEGYIWFETLTKPIFNTEGEVTGIQTTSRDVTQRIEIQNKLQHDAWHDDLTGLSNRNLLIERLELAIHRAKRIKNYKFAVLFLDLDRFKVINDSLGHLVGDKLLVEISNKLKSMIRSHDLAARLGGDEFVLLIEDIQSLEEPIKIAERVLASVQAPLELEDRLIYTSASIGIVLGSSDYKDANHLLRDADIAMYRSKARGRARYEVFDTAMHAQALERLHLENDLRQAIARQEFILYYQPIIQLKTGEITGFEALIRWQHPTQGIKPPKDLIPIAEETGLITTIDYWVLTQACCQLAEWQSHYPETSNLNMSVNLSAQDLKYGQLMQEIQSALQDSKISPSLLTLEITESMLVENTDETIQLLSEINQQGIQISIDDFGTGYSSLRYLHTLPVNNLKVDSSFVGEITHNPNNYQIVSTIIALNNQLGLKAIAEGIETREQLDLLSTLGYQYGQGYLFARPLSPEEVESLLSNHQHLQGSDRLRLTF</sequence>
<evidence type="ECO:0000259" key="2">
    <source>
        <dbReference type="PROSITE" id="PS50113"/>
    </source>
</evidence>
<dbReference type="SMART" id="SM00052">
    <property type="entry name" value="EAL"/>
    <property type="match status" value="1"/>
</dbReference>
<dbReference type="SUPFAM" id="SSF55073">
    <property type="entry name" value="Nucleotide cyclase"/>
    <property type="match status" value="1"/>
</dbReference>
<dbReference type="PANTHER" id="PTHR44757">
    <property type="entry name" value="DIGUANYLATE CYCLASE DGCP"/>
    <property type="match status" value="1"/>
</dbReference>
<evidence type="ECO:0000313" key="5">
    <source>
        <dbReference type="EMBL" id="AZB73059.1"/>
    </source>
</evidence>
<dbReference type="InterPro" id="IPR043128">
    <property type="entry name" value="Rev_trsase/Diguanyl_cyclase"/>
</dbReference>
<dbReference type="PROSITE" id="PS50113">
    <property type="entry name" value="PAC"/>
    <property type="match status" value="2"/>
</dbReference>
<dbReference type="NCBIfam" id="TIGR00229">
    <property type="entry name" value="sensory_box"/>
    <property type="match status" value="3"/>
</dbReference>